<dbReference type="InterPro" id="IPR037925">
    <property type="entry name" value="FlgE/F/G-like"/>
</dbReference>
<evidence type="ECO:0000313" key="6">
    <source>
        <dbReference type="EMBL" id="ANC78931.1"/>
    </source>
</evidence>
<protein>
    <submittedName>
        <fullName evidence="6">Flagellar biosynthesis protein FlgC</fullName>
    </submittedName>
</protein>
<dbReference type="STRING" id="1221500.ABE65_019850"/>
<accession>A0A160IQZ1</accession>
<dbReference type="AlphaFoldDB" id="A0A160IQZ1"/>
<name>A0A160IQZ1_9BACL</name>
<dbReference type="NCBIfam" id="TIGR03506">
    <property type="entry name" value="FlgEFG_subfam"/>
    <property type="match status" value="1"/>
</dbReference>
<evidence type="ECO:0000259" key="3">
    <source>
        <dbReference type="Pfam" id="PF00460"/>
    </source>
</evidence>
<evidence type="ECO:0000259" key="4">
    <source>
        <dbReference type="Pfam" id="PF06429"/>
    </source>
</evidence>
<dbReference type="GO" id="GO:0071978">
    <property type="term" value="P:bacterial-type flagellum-dependent swarming motility"/>
    <property type="evidence" value="ECO:0007669"/>
    <property type="project" value="TreeGrafter"/>
</dbReference>
<proteinExistence type="inferred from homology"/>
<feature type="domain" description="Flagellar basal body rod protein N-terminal" evidence="3">
    <location>
        <begin position="5"/>
        <end position="35"/>
    </location>
</feature>
<dbReference type="Pfam" id="PF00460">
    <property type="entry name" value="Flg_bb_rod"/>
    <property type="match status" value="1"/>
</dbReference>
<keyword evidence="6" id="KW-0969">Cilium</keyword>
<keyword evidence="2" id="KW-0975">Bacterial flagellum</keyword>
<dbReference type="PANTHER" id="PTHR30435:SF19">
    <property type="entry name" value="FLAGELLAR BASAL-BODY ROD PROTEIN FLGG"/>
    <property type="match status" value="1"/>
</dbReference>
<dbReference type="InterPro" id="IPR019776">
    <property type="entry name" value="Flagellar_basal_body_rod_CS"/>
</dbReference>
<dbReference type="InterPro" id="IPR001444">
    <property type="entry name" value="Flag_bb_rod_N"/>
</dbReference>
<dbReference type="PROSITE" id="PS00588">
    <property type="entry name" value="FLAGELLA_BB_ROD"/>
    <property type="match status" value="1"/>
</dbReference>
<sequence>MLRGFYNAAAGMLAQQRKQEILTNNMANANTPGYKADNASLRTFPTMLLQHMGETEMNGKKLPNNYPIGPAALSTGVYVQETTPNFLQGDMRETGIKTDMALLQGQVPLDPETGKPGGLFFRLNVNGEERFTRNGHFSVDAEGSLVTPEGYYVLGTDGNPITVRSDNFTVNKDGTVLDNGRVAGQIDVAYITNPNNLVKEGTGLFRLDGNGNAPSALGNPNITYNVQQGFVERSNVNTEQTMTEMLTAYRAFEANQKVLQAYDRTMEKASNEIGRIG</sequence>
<feature type="domain" description="Flagellar hook protein FlgE/F/G-like D1" evidence="5">
    <location>
        <begin position="120"/>
        <end position="176"/>
    </location>
</feature>
<dbReference type="InterPro" id="IPR010930">
    <property type="entry name" value="Flg_bb/hook_C_dom"/>
</dbReference>
<dbReference type="InterPro" id="IPR053967">
    <property type="entry name" value="LlgE_F_G-like_D1"/>
</dbReference>
<reference evidence="6 7" key="1">
    <citation type="submission" date="2016-04" db="EMBL/GenBank/DDBJ databases">
        <title>Complete genome sequence of Fictibacillus phosphorivorans G25-29, a strain toxic to nematodes.</title>
        <authorList>
            <person name="Zheng Z."/>
        </authorList>
    </citation>
    <scope>NUCLEOTIDE SEQUENCE [LARGE SCALE GENOMIC DNA]</scope>
    <source>
        <strain evidence="6 7">G25-29</strain>
    </source>
</reference>
<feature type="domain" description="Flagellar basal-body/hook protein C-terminal" evidence="4">
    <location>
        <begin position="227"/>
        <end position="271"/>
    </location>
</feature>
<keyword evidence="6" id="KW-0282">Flagellum</keyword>
<comment type="subcellular location">
    <subcellularLocation>
        <location evidence="2">Bacterial flagellum basal body</location>
    </subcellularLocation>
</comment>
<dbReference type="Proteomes" id="UP000076623">
    <property type="component" value="Chromosome"/>
</dbReference>
<dbReference type="EMBL" id="CP015378">
    <property type="protein sequence ID" value="ANC78931.1"/>
    <property type="molecule type" value="Genomic_DNA"/>
</dbReference>
<dbReference type="GO" id="GO:0009425">
    <property type="term" value="C:bacterial-type flagellum basal body"/>
    <property type="evidence" value="ECO:0007669"/>
    <property type="project" value="UniProtKB-SubCell"/>
</dbReference>
<dbReference type="Pfam" id="PF22692">
    <property type="entry name" value="LlgE_F_G_D1"/>
    <property type="match status" value="1"/>
</dbReference>
<evidence type="ECO:0000256" key="2">
    <source>
        <dbReference type="RuleBase" id="RU362116"/>
    </source>
</evidence>
<dbReference type="SUPFAM" id="SSF117143">
    <property type="entry name" value="Flagellar hook protein flgE"/>
    <property type="match status" value="1"/>
</dbReference>
<organism evidence="6 7">
    <name type="scientific">Fictibacillus phosphorivorans</name>
    <dbReference type="NCBI Taxonomy" id="1221500"/>
    <lineage>
        <taxon>Bacteria</taxon>
        <taxon>Bacillati</taxon>
        <taxon>Bacillota</taxon>
        <taxon>Bacilli</taxon>
        <taxon>Bacillales</taxon>
        <taxon>Fictibacillaceae</taxon>
        <taxon>Fictibacillus</taxon>
    </lineage>
</organism>
<evidence type="ECO:0000313" key="7">
    <source>
        <dbReference type="Proteomes" id="UP000076623"/>
    </source>
</evidence>
<dbReference type="InterPro" id="IPR020013">
    <property type="entry name" value="Flagellar_FlgE/F/G"/>
</dbReference>
<evidence type="ECO:0000256" key="1">
    <source>
        <dbReference type="ARBA" id="ARBA00009677"/>
    </source>
</evidence>
<evidence type="ECO:0000259" key="5">
    <source>
        <dbReference type="Pfam" id="PF22692"/>
    </source>
</evidence>
<dbReference type="Pfam" id="PF06429">
    <property type="entry name" value="Flg_bbr_C"/>
    <property type="match status" value="1"/>
</dbReference>
<dbReference type="KEGG" id="fpn:ABE65_019850"/>
<dbReference type="RefSeq" id="WP_066398850.1">
    <property type="nucleotide sequence ID" value="NZ_CP015378.1"/>
</dbReference>
<keyword evidence="7" id="KW-1185">Reference proteome</keyword>
<comment type="similarity">
    <text evidence="1 2">Belongs to the flagella basal body rod proteins family.</text>
</comment>
<keyword evidence="6" id="KW-0966">Cell projection</keyword>
<gene>
    <name evidence="6" type="ORF">ABE65_019850</name>
</gene>
<dbReference type="PANTHER" id="PTHR30435">
    <property type="entry name" value="FLAGELLAR PROTEIN"/>
    <property type="match status" value="1"/>
</dbReference>